<protein>
    <recommendedName>
        <fullName evidence="1">NYN domain-containing protein</fullName>
    </recommendedName>
</protein>
<gene>
    <name evidence="2" type="ORF">A3A91_02930</name>
</gene>
<dbReference type="PANTHER" id="PTHR35458:SF8">
    <property type="entry name" value="SLR0650 PROTEIN"/>
    <property type="match status" value="1"/>
</dbReference>
<name>A0A1F6WXN8_9BACT</name>
<evidence type="ECO:0000313" key="2">
    <source>
        <dbReference type="EMBL" id="OGI86642.1"/>
    </source>
</evidence>
<evidence type="ECO:0000313" key="3">
    <source>
        <dbReference type="Proteomes" id="UP000177001"/>
    </source>
</evidence>
<dbReference type="InterPro" id="IPR021139">
    <property type="entry name" value="NYN"/>
</dbReference>
<dbReference type="EMBL" id="MFUR01000013">
    <property type="protein sequence ID" value="OGI86642.1"/>
    <property type="molecule type" value="Genomic_DNA"/>
</dbReference>
<dbReference type="Pfam" id="PF01936">
    <property type="entry name" value="NYN"/>
    <property type="match status" value="1"/>
</dbReference>
<evidence type="ECO:0000259" key="1">
    <source>
        <dbReference type="Pfam" id="PF01936"/>
    </source>
</evidence>
<sequence length="310" mass="35774">MDKKERVAVYIDGGNTYRRLKDLGIPEKLARIDYSAFIEHLVGERVLVSKRYYIGIVRNVDGSEKAEKMVKNQQTFLNSLKAEGFEVKHGRIMYDDGNIREKGVDIKLAVDLVIGATDNLYDTAIVISSDTDLIPAIKYVCKAKKKSLEYIGFGSSPSLGMIKESSIPRVFSNIDMVKFQKFYYRGVVIEESLENKDILKGIKILKTNIEPIKEKHKTPWEKQWTLHTVEIKEENADKIAEQLSQNLDKKHNWYADFKNKHYHFIVYQGKIFKVDLKNPILYKDAKKYGLKLGIPEYQVDFAPGDKVWEV</sequence>
<proteinExistence type="predicted"/>
<dbReference type="InterPro" id="IPR047140">
    <property type="entry name" value="LabA"/>
</dbReference>
<dbReference type="Proteomes" id="UP000177001">
    <property type="component" value="Unassembled WGS sequence"/>
</dbReference>
<comment type="caution">
    <text evidence="2">The sequence shown here is derived from an EMBL/GenBank/DDBJ whole genome shotgun (WGS) entry which is preliminary data.</text>
</comment>
<dbReference type="AlphaFoldDB" id="A0A1F6WXN8"/>
<dbReference type="GO" id="GO:0004540">
    <property type="term" value="F:RNA nuclease activity"/>
    <property type="evidence" value="ECO:0007669"/>
    <property type="project" value="InterPro"/>
</dbReference>
<dbReference type="CDD" id="cd10911">
    <property type="entry name" value="PIN_LabA"/>
    <property type="match status" value="1"/>
</dbReference>
<dbReference type="PANTHER" id="PTHR35458">
    <property type="entry name" value="SLR0755 PROTEIN"/>
    <property type="match status" value="1"/>
</dbReference>
<accession>A0A1F6WXN8</accession>
<feature type="domain" description="NYN" evidence="1">
    <location>
        <begin position="6"/>
        <end position="154"/>
    </location>
</feature>
<reference evidence="2 3" key="1">
    <citation type="journal article" date="2016" name="Nat. Commun.">
        <title>Thousands of microbial genomes shed light on interconnected biogeochemical processes in an aquifer system.</title>
        <authorList>
            <person name="Anantharaman K."/>
            <person name="Brown C.T."/>
            <person name="Hug L.A."/>
            <person name="Sharon I."/>
            <person name="Castelle C.J."/>
            <person name="Probst A.J."/>
            <person name="Thomas B.C."/>
            <person name="Singh A."/>
            <person name="Wilkins M.J."/>
            <person name="Karaoz U."/>
            <person name="Brodie E.L."/>
            <person name="Williams K.H."/>
            <person name="Hubbard S.S."/>
            <person name="Banfield J.F."/>
        </authorList>
    </citation>
    <scope>NUCLEOTIDE SEQUENCE [LARGE SCALE GENOMIC DNA]</scope>
</reference>
<organism evidence="2 3">
    <name type="scientific">Candidatus Nomurabacteria bacterium RIFCSPLOWO2_01_FULL_36_16</name>
    <dbReference type="NCBI Taxonomy" id="1801767"/>
    <lineage>
        <taxon>Bacteria</taxon>
        <taxon>Candidatus Nomuraibacteriota</taxon>
    </lineage>
</organism>
<dbReference type="Gene3D" id="3.40.50.1010">
    <property type="entry name" value="5'-nuclease"/>
    <property type="match status" value="1"/>
</dbReference>